<dbReference type="EMBL" id="MN739752">
    <property type="protein sequence ID" value="QHT24973.1"/>
    <property type="molecule type" value="Genomic_DNA"/>
</dbReference>
<accession>A0A6C0E9B4</accession>
<sequence>MSETKQDTQNDLKLPSNKTYDGAFRLSIKTGKKVCGYFYLDSLSGGVSICHDGDDKLIYKNSDEYTSPLVNLYKSGDEYIAVTENTIYIISSKCEIRKQS</sequence>
<reference evidence="1" key="1">
    <citation type="journal article" date="2020" name="Nature">
        <title>Giant virus diversity and host interactions through global metagenomics.</title>
        <authorList>
            <person name="Schulz F."/>
            <person name="Roux S."/>
            <person name="Paez-Espino D."/>
            <person name="Jungbluth S."/>
            <person name="Walsh D.A."/>
            <person name="Denef V.J."/>
            <person name="McMahon K.D."/>
            <person name="Konstantinidis K.T."/>
            <person name="Eloe-Fadrosh E.A."/>
            <person name="Kyrpides N.C."/>
            <person name="Woyke T."/>
        </authorList>
    </citation>
    <scope>NUCLEOTIDE SEQUENCE</scope>
    <source>
        <strain evidence="1">GVMAG-M-3300023179-150</strain>
    </source>
</reference>
<name>A0A6C0E9B4_9ZZZZ</name>
<evidence type="ECO:0000313" key="1">
    <source>
        <dbReference type="EMBL" id="QHT24973.1"/>
    </source>
</evidence>
<dbReference type="AlphaFoldDB" id="A0A6C0E9B4"/>
<organism evidence="1">
    <name type="scientific">viral metagenome</name>
    <dbReference type="NCBI Taxonomy" id="1070528"/>
    <lineage>
        <taxon>unclassified sequences</taxon>
        <taxon>metagenomes</taxon>
        <taxon>organismal metagenomes</taxon>
    </lineage>
</organism>
<protein>
    <submittedName>
        <fullName evidence="1">Uncharacterized protein</fullName>
    </submittedName>
</protein>
<proteinExistence type="predicted"/>